<dbReference type="PROSITE" id="PS51464">
    <property type="entry name" value="SIS"/>
    <property type="match status" value="1"/>
</dbReference>
<comment type="pathway">
    <text evidence="10">Carbohydrate biosynthesis; D-glycero-D-manno-heptose 7-phosphate biosynthesis; D-glycero-alpha-D-manno-heptose 7-phosphate and D-glycero-beta-D-manno-heptose 7-phosphate from sedoheptulose 7-phosphate: step 1/1.</text>
</comment>
<comment type="subunit">
    <text evidence="10">Homotetramer.</text>
</comment>
<dbReference type="UniPathway" id="UPA00041">
    <property type="reaction ID" value="UER00436"/>
</dbReference>
<evidence type="ECO:0000256" key="5">
    <source>
        <dbReference type="ARBA" id="ARBA00022490"/>
    </source>
</evidence>
<comment type="similarity">
    <text evidence="4 10">Belongs to the SIS family. GmhA subfamily.</text>
</comment>
<comment type="caution">
    <text evidence="12">The sequence shown here is derived from an EMBL/GenBank/DDBJ whole genome shotgun (WGS) entry which is preliminary data.</text>
</comment>
<dbReference type="GO" id="GO:0008968">
    <property type="term" value="F:D-sedoheptulose 7-phosphate isomerase activity"/>
    <property type="evidence" value="ECO:0007669"/>
    <property type="project" value="UniProtKB-UniRule"/>
</dbReference>
<keyword evidence="9 10" id="KW-0119">Carbohydrate metabolism</keyword>
<evidence type="ECO:0000256" key="3">
    <source>
        <dbReference type="ARBA" id="ARBA00004496"/>
    </source>
</evidence>
<feature type="binding site" evidence="10">
    <location>
        <position position="65"/>
    </location>
    <ligand>
        <name>Zn(2+)</name>
        <dbReference type="ChEBI" id="CHEBI:29105"/>
    </ligand>
</feature>
<evidence type="ECO:0000313" key="12">
    <source>
        <dbReference type="EMBL" id="RJF76542.1"/>
    </source>
</evidence>
<feature type="domain" description="SIS" evidence="11">
    <location>
        <begin position="37"/>
        <end position="192"/>
    </location>
</feature>
<comment type="subcellular location">
    <subcellularLocation>
        <location evidence="3 10">Cytoplasm</location>
    </subcellularLocation>
</comment>
<comment type="miscellaneous">
    <text evidence="10">The reaction produces a racemic mixture of D-glycero-alpha-D-manno-heptose 7-phosphate and D-glycero-beta-D-manno-heptose 7-phosphate.</text>
</comment>
<dbReference type="SUPFAM" id="SSF53697">
    <property type="entry name" value="SIS domain"/>
    <property type="match status" value="1"/>
</dbReference>
<feature type="binding site" evidence="10">
    <location>
        <position position="65"/>
    </location>
    <ligand>
        <name>substrate</name>
    </ligand>
</feature>
<dbReference type="InterPro" id="IPR004515">
    <property type="entry name" value="Phosphoheptose_Isoase"/>
</dbReference>
<evidence type="ECO:0000256" key="4">
    <source>
        <dbReference type="ARBA" id="ARBA00009894"/>
    </source>
</evidence>
<comment type="catalytic activity">
    <reaction evidence="1 10">
        <text>2 D-sedoheptulose 7-phosphate = D-glycero-alpha-D-manno-heptose 7-phosphate + D-glycero-beta-D-manno-heptose 7-phosphate</text>
        <dbReference type="Rhea" id="RHEA:27489"/>
        <dbReference type="ChEBI" id="CHEBI:57483"/>
        <dbReference type="ChEBI" id="CHEBI:60203"/>
        <dbReference type="ChEBI" id="CHEBI:60204"/>
        <dbReference type="EC" id="5.3.1.28"/>
    </reaction>
</comment>
<dbReference type="GO" id="GO:0097367">
    <property type="term" value="F:carbohydrate derivative binding"/>
    <property type="evidence" value="ECO:0007669"/>
    <property type="project" value="InterPro"/>
</dbReference>
<keyword evidence="8 10" id="KW-0413">Isomerase</keyword>
<dbReference type="RefSeq" id="WP_119855488.1">
    <property type="nucleotide sequence ID" value="NZ_QYYD01000004.1"/>
</dbReference>
<dbReference type="GO" id="GO:0005737">
    <property type="term" value="C:cytoplasm"/>
    <property type="evidence" value="ECO:0007669"/>
    <property type="project" value="UniProtKB-SubCell"/>
</dbReference>
<feature type="binding site" evidence="10">
    <location>
        <begin position="94"/>
        <end position="95"/>
    </location>
    <ligand>
        <name>substrate</name>
    </ligand>
</feature>
<reference evidence="12 13" key="1">
    <citation type="submission" date="2018-09" db="EMBL/GenBank/DDBJ databases">
        <title>Draft genome sequence of Rhodopseudomonas palustris 2.1.18.</title>
        <authorList>
            <person name="Robertson S.L."/>
            <person name="Meyer T.E."/>
            <person name="Kyndt J.A."/>
        </authorList>
    </citation>
    <scope>NUCLEOTIDE SEQUENCE [LARGE SCALE GENOMIC DNA]</scope>
    <source>
        <strain evidence="12 13">2.1.18</strain>
    </source>
</reference>
<name>A0A418VK62_RHOPL</name>
<comment type="cofactor">
    <cofactor evidence="10">
        <name>Zn(2+)</name>
        <dbReference type="ChEBI" id="CHEBI:29105"/>
    </cofactor>
    <text evidence="10">Binds 1 zinc ion per subunit.</text>
</comment>
<gene>
    <name evidence="10" type="primary">gmhA</name>
    <name evidence="12" type="ORF">D4Q52_05190</name>
</gene>
<comment type="function">
    <text evidence="2 10">Catalyzes the isomerization of sedoheptulose 7-phosphate in D-glycero-D-manno-heptose 7-phosphate.</text>
</comment>
<dbReference type="InterPro" id="IPR035461">
    <property type="entry name" value="GmhA/DiaA"/>
</dbReference>
<feature type="binding site" evidence="10">
    <location>
        <position position="172"/>
    </location>
    <ligand>
        <name>Zn(2+)</name>
        <dbReference type="ChEBI" id="CHEBI:29105"/>
    </ligand>
</feature>
<feature type="binding site" evidence="10">
    <location>
        <position position="61"/>
    </location>
    <ligand>
        <name>Zn(2+)</name>
        <dbReference type="ChEBI" id="CHEBI:29105"/>
    </ligand>
</feature>
<evidence type="ECO:0000256" key="1">
    <source>
        <dbReference type="ARBA" id="ARBA00000348"/>
    </source>
</evidence>
<feature type="binding site" evidence="10">
    <location>
        <position position="172"/>
    </location>
    <ligand>
        <name>substrate</name>
    </ligand>
</feature>
<feature type="binding site" evidence="10">
    <location>
        <begin position="52"/>
        <end position="54"/>
    </location>
    <ligand>
        <name>substrate</name>
    </ligand>
</feature>
<dbReference type="InterPro" id="IPR050099">
    <property type="entry name" value="SIS_GmhA/DiaA_subfam"/>
</dbReference>
<accession>A0A418VK62</accession>
<feature type="binding site" evidence="10">
    <location>
        <position position="125"/>
    </location>
    <ligand>
        <name>substrate</name>
    </ligand>
</feature>
<sequence>MSQNRIAAHFQNSLAAMTAAAGDAALLATSQAIAAAAIAALRGGRKILIAGNGGSAADAQHIAAEIIGRYKQDRPGWPAVALTTDTSALTAIANDYGFERVFARQVEGLGQAGDLFIGITTSGRSPNILAALEVARKQGLVTIGMTGPSGTSMAALCDHLLIAPIAETALVQQIHLMAAHAICDEIEYALMA</sequence>
<dbReference type="AlphaFoldDB" id="A0A418VK62"/>
<dbReference type="CDD" id="cd05006">
    <property type="entry name" value="SIS_GmhA"/>
    <property type="match status" value="1"/>
</dbReference>
<protein>
    <recommendedName>
        <fullName evidence="10">Phosphoheptose isomerase</fullName>
        <ecNumber evidence="10">5.3.1.28</ecNumber>
    </recommendedName>
    <alternativeName>
        <fullName evidence="10">Sedoheptulose 7-phosphate isomerase</fullName>
    </alternativeName>
</protein>
<evidence type="ECO:0000259" key="11">
    <source>
        <dbReference type="PROSITE" id="PS51464"/>
    </source>
</evidence>
<feature type="binding site" evidence="10">
    <location>
        <position position="180"/>
    </location>
    <ligand>
        <name>Zn(2+)</name>
        <dbReference type="ChEBI" id="CHEBI:29105"/>
    </ligand>
</feature>
<dbReference type="InterPro" id="IPR001347">
    <property type="entry name" value="SIS_dom"/>
</dbReference>
<proteinExistence type="inferred from homology"/>
<dbReference type="EC" id="5.3.1.28" evidence="10"/>
<dbReference type="PANTHER" id="PTHR30390">
    <property type="entry name" value="SEDOHEPTULOSE 7-PHOSPHATE ISOMERASE / DNAA INITIATOR-ASSOCIATING FACTOR FOR REPLICATION INITIATION"/>
    <property type="match status" value="1"/>
</dbReference>
<organism evidence="12 13">
    <name type="scientific">Rhodopseudomonas palustris</name>
    <dbReference type="NCBI Taxonomy" id="1076"/>
    <lineage>
        <taxon>Bacteria</taxon>
        <taxon>Pseudomonadati</taxon>
        <taxon>Pseudomonadota</taxon>
        <taxon>Alphaproteobacteria</taxon>
        <taxon>Hyphomicrobiales</taxon>
        <taxon>Nitrobacteraceae</taxon>
        <taxon>Rhodopseudomonas</taxon>
    </lineage>
</organism>
<dbReference type="PANTHER" id="PTHR30390:SF6">
    <property type="entry name" value="DNAA INITIATOR-ASSOCIATING PROTEIN DIAA"/>
    <property type="match status" value="1"/>
</dbReference>
<evidence type="ECO:0000256" key="8">
    <source>
        <dbReference type="ARBA" id="ARBA00023235"/>
    </source>
</evidence>
<dbReference type="InterPro" id="IPR046348">
    <property type="entry name" value="SIS_dom_sf"/>
</dbReference>
<keyword evidence="5 10" id="KW-0963">Cytoplasm</keyword>
<keyword evidence="6 10" id="KW-0479">Metal-binding</keyword>
<dbReference type="Proteomes" id="UP000285523">
    <property type="component" value="Unassembled WGS sequence"/>
</dbReference>
<evidence type="ECO:0000256" key="7">
    <source>
        <dbReference type="ARBA" id="ARBA00022833"/>
    </source>
</evidence>
<feature type="binding site" evidence="10">
    <location>
        <begin position="120"/>
        <end position="122"/>
    </location>
    <ligand>
        <name>substrate</name>
    </ligand>
</feature>
<dbReference type="EMBL" id="QYYD01000004">
    <property type="protein sequence ID" value="RJF76542.1"/>
    <property type="molecule type" value="Genomic_DNA"/>
</dbReference>
<evidence type="ECO:0000256" key="2">
    <source>
        <dbReference type="ARBA" id="ARBA00003172"/>
    </source>
</evidence>
<evidence type="ECO:0000256" key="9">
    <source>
        <dbReference type="ARBA" id="ARBA00023277"/>
    </source>
</evidence>
<dbReference type="GO" id="GO:2001061">
    <property type="term" value="P:D-glycero-D-manno-heptose 7-phosphate biosynthetic process"/>
    <property type="evidence" value="ECO:0007669"/>
    <property type="project" value="UniProtKB-UniPathway"/>
</dbReference>
<dbReference type="HAMAP" id="MF_00067">
    <property type="entry name" value="GmhA"/>
    <property type="match status" value="1"/>
</dbReference>
<dbReference type="Gene3D" id="3.40.50.10490">
    <property type="entry name" value="Glucose-6-phosphate isomerase like protein, domain 1"/>
    <property type="match status" value="1"/>
</dbReference>
<dbReference type="GO" id="GO:0005975">
    <property type="term" value="P:carbohydrate metabolic process"/>
    <property type="evidence" value="ECO:0007669"/>
    <property type="project" value="UniProtKB-UniRule"/>
</dbReference>
<evidence type="ECO:0000256" key="6">
    <source>
        <dbReference type="ARBA" id="ARBA00022723"/>
    </source>
</evidence>
<keyword evidence="7 10" id="KW-0862">Zinc</keyword>
<dbReference type="OrthoDB" id="9810929at2"/>
<dbReference type="GO" id="GO:0008270">
    <property type="term" value="F:zinc ion binding"/>
    <property type="evidence" value="ECO:0007669"/>
    <property type="project" value="UniProtKB-UniRule"/>
</dbReference>
<dbReference type="Pfam" id="PF13580">
    <property type="entry name" value="SIS_2"/>
    <property type="match status" value="1"/>
</dbReference>
<evidence type="ECO:0000313" key="13">
    <source>
        <dbReference type="Proteomes" id="UP000285523"/>
    </source>
</evidence>
<evidence type="ECO:0000256" key="10">
    <source>
        <dbReference type="HAMAP-Rule" id="MF_00067"/>
    </source>
</evidence>